<evidence type="ECO:0000256" key="1">
    <source>
        <dbReference type="SAM" id="MobiDB-lite"/>
    </source>
</evidence>
<dbReference type="Pfam" id="PF12697">
    <property type="entry name" value="Abhydrolase_6"/>
    <property type="match status" value="1"/>
</dbReference>
<dbReference type="EMBL" id="KE361638">
    <property type="protein sequence ID" value="EPQ27588.1"/>
    <property type="molecule type" value="Genomic_DNA"/>
</dbReference>
<gene>
    <name evidence="3" type="ORF">PFL1_04726</name>
</gene>
<dbReference type="RefSeq" id="XP_007880445.1">
    <property type="nucleotide sequence ID" value="XM_007882254.1"/>
</dbReference>
<accession>A0A061H4Q6</accession>
<name>A0A061H4Q6_9BASI</name>
<protein>
    <recommendedName>
        <fullName evidence="2">AB hydrolase-1 domain-containing protein</fullName>
    </recommendedName>
</protein>
<dbReference type="Proteomes" id="UP000053664">
    <property type="component" value="Unassembled WGS sequence"/>
</dbReference>
<feature type="region of interest" description="Disordered" evidence="1">
    <location>
        <begin position="360"/>
        <end position="380"/>
    </location>
</feature>
<dbReference type="GeneID" id="19318826"/>
<dbReference type="eggNOG" id="ENOG502S6QD">
    <property type="taxonomic scope" value="Eukaryota"/>
</dbReference>
<dbReference type="Gene3D" id="3.40.50.1820">
    <property type="entry name" value="alpha/beta hydrolase"/>
    <property type="match status" value="1"/>
</dbReference>
<dbReference type="KEGG" id="pfp:PFL1_04726"/>
<dbReference type="InterPro" id="IPR000073">
    <property type="entry name" value="AB_hydrolase_1"/>
</dbReference>
<evidence type="ECO:0000313" key="3">
    <source>
        <dbReference type="EMBL" id="EPQ27588.1"/>
    </source>
</evidence>
<evidence type="ECO:0000259" key="2">
    <source>
        <dbReference type="Pfam" id="PF12697"/>
    </source>
</evidence>
<dbReference type="SUPFAM" id="SSF53474">
    <property type="entry name" value="alpha/beta-Hydrolases"/>
    <property type="match status" value="1"/>
</dbReference>
<dbReference type="HOGENOM" id="CLU_685364_0_0_1"/>
<organism evidence="3 4">
    <name type="scientific">Pseudozyma flocculosa PF-1</name>
    <dbReference type="NCBI Taxonomy" id="1277687"/>
    <lineage>
        <taxon>Eukaryota</taxon>
        <taxon>Fungi</taxon>
        <taxon>Dikarya</taxon>
        <taxon>Basidiomycota</taxon>
        <taxon>Ustilaginomycotina</taxon>
        <taxon>Ustilaginomycetes</taxon>
        <taxon>Ustilaginales</taxon>
        <taxon>Ustilaginaceae</taxon>
        <taxon>Pseudozyma</taxon>
    </lineage>
</organism>
<sequence>MPIETERIATRHHTADGFPLALTLFQPRKASDVVGTVVFSNATGVQARFYHHYAAFLSTQGLAAYTFDYRYSGASFPPHWDARRLAEDQDYLEEALHECPRGVDLTETWCRQDLASIVERAYSTYPAVDLTVVGHSLGGHLMVVLPRSHVYGPVAKVKRMLNVCGGNAYYENQRDPQEAEFGFTELVLKPLIEDSIFRASNLGLGYDLPYGPGREWMDWYFHPHFAFNRRENLDLARSLVGVELLYVGFEDDDRIDKLMMERYMSMLNHSDGLKRSLWVDPAKRSPRWPVCGHVNAFTKSKASESTPVEHGEGYAPKASSSSDADSAPRLRREETIWLLFLAYIRGRPLDTAGDEYRLWTPADERDVEKERSDEEEKWRGRASRFEAARIQVGKEASVSAKL</sequence>
<reference evidence="3 4" key="1">
    <citation type="journal article" date="2013" name="Plant Cell">
        <title>The transition from a phytopathogenic smut ancestor to an anamorphic biocontrol agent deciphered by comparative whole-genome analysis.</title>
        <authorList>
            <person name="Lefebvre F."/>
            <person name="Joly D.L."/>
            <person name="Labbe C."/>
            <person name="Teichmann B."/>
            <person name="Linning R."/>
            <person name="Belzile F."/>
            <person name="Bakkeren G."/>
            <person name="Belanger R.R."/>
        </authorList>
    </citation>
    <scope>NUCLEOTIDE SEQUENCE [LARGE SCALE GENOMIC DNA]</scope>
    <source>
        <strain evidence="3 4">PF-1</strain>
    </source>
</reference>
<feature type="domain" description="AB hydrolase-1" evidence="2">
    <location>
        <begin position="37"/>
        <end position="271"/>
    </location>
</feature>
<proteinExistence type="predicted"/>
<dbReference type="OrthoDB" id="2542958at2759"/>
<dbReference type="AlphaFoldDB" id="A0A061H4Q6"/>
<dbReference type="InterPro" id="IPR029058">
    <property type="entry name" value="AB_hydrolase_fold"/>
</dbReference>
<feature type="region of interest" description="Disordered" evidence="1">
    <location>
        <begin position="301"/>
        <end position="327"/>
    </location>
</feature>
<evidence type="ECO:0000313" key="4">
    <source>
        <dbReference type="Proteomes" id="UP000053664"/>
    </source>
</evidence>